<sequence length="622" mass="69478">MPVDPTVSQSDVVMDVPMDSPNVPLAQLPPRLELSPKALRDAHAVLVEAAAQGWDQDPEIAAEDAFGTVDQVVAVREANQHLALPPPSRASLLKAITSYPELVEGRLDVLHFRPPLVSEADFESYRAKLQARIAALPEDTPPSRKVEELVRLVDSMISPPAPEAEPTQPVAAHPRTRSARILDQARQRHAAAAADEQRKRRQTEQAGPSERKSKKPRRDQRDRREDEMDSDFEGSQCRPPAGEYILCAPDRPIAWFRLLKSLNSHRCGKDDVTPYQNCGSSSRGRKGGHGHLGGPLPTGVVRTFLLPVWFALFSLQTCKDGLAFLSEDQEQDDFFFNAFDEDEAEAEEIALGEDGEGTDERALGEAAYNEEEDGVVPHGARVSEHVAPTMFTDDGIDQQEVTRSVEDAYGDQTRVAQMYETMPVRNIRLSTLREWYLGVEDTLAMHTLKQKNKIIIDKEFLVNTHDLNVSWTCAGTFLDYRQIVGRRAEMDVLLPNPHAPGAEADHRWNLTIAFEKRHWHFRGDLTALGCDMAGRMLHVGYTMAQEDIWLGLIPKEVYMNPPHVGDVKLEKKSTTMSPALSRAVIAGCLHVMERSGYRDVVLVQKYPDISCDAKFSWTFDIG</sequence>
<evidence type="ECO:0000313" key="1">
    <source>
        <dbReference type="EMBL" id="KAJ2973329.1"/>
    </source>
</evidence>
<name>A0ACC1N4G4_9APHY</name>
<accession>A0ACC1N4G4</accession>
<organism evidence="1 2">
    <name type="scientific">Trametes sanguinea</name>
    <dbReference type="NCBI Taxonomy" id="158606"/>
    <lineage>
        <taxon>Eukaryota</taxon>
        <taxon>Fungi</taxon>
        <taxon>Dikarya</taxon>
        <taxon>Basidiomycota</taxon>
        <taxon>Agaricomycotina</taxon>
        <taxon>Agaricomycetes</taxon>
        <taxon>Polyporales</taxon>
        <taxon>Polyporaceae</taxon>
        <taxon>Trametes</taxon>
    </lineage>
</organism>
<dbReference type="Proteomes" id="UP001144978">
    <property type="component" value="Unassembled WGS sequence"/>
</dbReference>
<protein>
    <submittedName>
        <fullName evidence="1">Uncharacterized protein</fullName>
    </submittedName>
</protein>
<proteinExistence type="predicted"/>
<keyword evidence="2" id="KW-1185">Reference proteome</keyword>
<gene>
    <name evidence="1" type="ORF">NUW54_g12085</name>
</gene>
<evidence type="ECO:0000313" key="2">
    <source>
        <dbReference type="Proteomes" id="UP001144978"/>
    </source>
</evidence>
<dbReference type="EMBL" id="JANSHE010004993">
    <property type="protein sequence ID" value="KAJ2973329.1"/>
    <property type="molecule type" value="Genomic_DNA"/>
</dbReference>
<reference evidence="1" key="1">
    <citation type="submission" date="2022-08" db="EMBL/GenBank/DDBJ databases">
        <title>Genome Sequence of Pycnoporus sanguineus.</title>
        <authorList>
            <person name="Buettner E."/>
        </authorList>
    </citation>
    <scope>NUCLEOTIDE SEQUENCE</scope>
    <source>
        <strain evidence="1">CG-C14</strain>
    </source>
</reference>
<comment type="caution">
    <text evidence="1">The sequence shown here is derived from an EMBL/GenBank/DDBJ whole genome shotgun (WGS) entry which is preliminary data.</text>
</comment>